<dbReference type="RefSeq" id="XP_040783050.1">
    <property type="nucleotide sequence ID" value="XM_040927252.1"/>
</dbReference>
<comment type="caution">
    <text evidence="1">The sequence shown here is derived from an EMBL/GenBank/DDBJ whole genome shotgun (WGS) entry which is preliminary data.</text>
</comment>
<name>A0A9P4L3N3_9PLEO</name>
<organism evidence="1 2">
    <name type="scientific">Cucurbitaria berberidis CBS 394.84</name>
    <dbReference type="NCBI Taxonomy" id="1168544"/>
    <lineage>
        <taxon>Eukaryota</taxon>
        <taxon>Fungi</taxon>
        <taxon>Dikarya</taxon>
        <taxon>Ascomycota</taxon>
        <taxon>Pezizomycotina</taxon>
        <taxon>Dothideomycetes</taxon>
        <taxon>Pleosporomycetidae</taxon>
        <taxon>Pleosporales</taxon>
        <taxon>Pleosporineae</taxon>
        <taxon>Cucurbitariaceae</taxon>
        <taxon>Cucurbitaria</taxon>
    </lineage>
</organism>
<dbReference type="OrthoDB" id="5413827at2759"/>
<protein>
    <submittedName>
        <fullName evidence="1">Uncharacterized protein</fullName>
    </submittedName>
</protein>
<evidence type="ECO:0000313" key="2">
    <source>
        <dbReference type="Proteomes" id="UP000800039"/>
    </source>
</evidence>
<gene>
    <name evidence="1" type="ORF">K460DRAFT_209346</name>
</gene>
<dbReference type="PANTHER" id="PTHR38790">
    <property type="entry name" value="2EXR DOMAIN-CONTAINING PROTEIN-RELATED"/>
    <property type="match status" value="1"/>
</dbReference>
<dbReference type="PANTHER" id="PTHR38790:SF4">
    <property type="entry name" value="2EXR DOMAIN-CONTAINING PROTEIN"/>
    <property type="match status" value="1"/>
</dbReference>
<dbReference type="AlphaFoldDB" id="A0A9P4L3N3"/>
<dbReference type="Proteomes" id="UP000800039">
    <property type="component" value="Unassembled WGS sequence"/>
</dbReference>
<accession>A0A9P4L3N3</accession>
<dbReference type="GeneID" id="63844504"/>
<keyword evidence="2" id="KW-1185">Reference proteome</keyword>
<dbReference type="EMBL" id="ML976620">
    <property type="protein sequence ID" value="KAF1840487.1"/>
    <property type="molecule type" value="Genomic_DNA"/>
</dbReference>
<reference evidence="1" key="1">
    <citation type="submission" date="2020-01" db="EMBL/GenBank/DDBJ databases">
        <authorList>
            <consortium name="DOE Joint Genome Institute"/>
            <person name="Haridas S."/>
            <person name="Albert R."/>
            <person name="Binder M."/>
            <person name="Bloem J."/>
            <person name="Labutti K."/>
            <person name="Salamov A."/>
            <person name="Andreopoulos B."/>
            <person name="Baker S.E."/>
            <person name="Barry K."/>
            <person name="Bills G."/>
            <person name="Bluhm B.H."/>
            <person name="Cannon C."/>
            <person name="Castanera R."/>
            <person name="Culley D.E."/>
            <person name="Daum C."/>
            <person name="Ezra D."/>
            <person name="Gonzalez J.B."/>
            <person name="Henrissat B."/>
            <person name="Kuo A."/>
            <person name="Liang C."/>
            <person name="Lipzen A."/>
            <person name="Lutzoni F."/>
            <person name="Magnuson J."/>
            <person name="Mondo S."/>
            <person name="Nolan M."/>
            <person name="Ohm R."/>
            <person name="Pangilinan J."/>
            <person name="Park H.-J."/>
            <person name="Ramirez L."/>
            <person name="Alfaro M."/>
            <person name="Sun H."/>
            <person name="Tritt A."/>
            <person name="Yoshinaga Y."/>
            <person name="Zwiers L.-H."/>
            <person name="Turgeon B.G."/>
            <person name="Goodwin S.B."/>
            <person name="Spatafora J.W."/>
            <person name="Crous P.W."/>
            <person name="Grigoriev I.V."/>
        </authorList>
    </citation>
    <scope>NUCLEOTIDE SEQUENCE</scope>
    <source>
        <strain evidence="1">CBS 394.84</strain>
    </source>
</reference>
<proteinExistence type="predicted"/>
<sequence length="216" mass="24569">MKPHEGKMNLQDATSIRNQQESRLLCLPAEIRLKIYGYALGGLEIGIMSGRCWGKQFVIVARPANASRWEMTEHLLALTASCRQIHAETKLLPYSMNEFVGSRNYLKPLITGGLFDSALVLVVPKIRVLIGCCDVEEHSGAPRLERPLADMLLVFRGLPGLKRVTLDWDGQLWGNDWEYLRGCLLKEMKRAFDLEPRLDHIEVEAVNLRHCRVEEC</sequence>
<evidence type="ECO:0000313" key="1">
    <source>
        <dbReference type="EMBL" id="KAF1840487.1"/>
    </source>
</evidence>